<dbReference type="SUPFAM" id="SSF160369">
    <property type="entry name" value="Ribosomal protein L10-like"/>
    <property type="match status" value="1"/>
</dbReference>
<proteinExistence type="inferred from homology"/>
<dbReference type="HAMAP" id="MF_00362">
    <property type="entry name" value="Ribosomal_uL10"/>
    <property type="match status" value="1"/>
</dbReference>
<evidence type="ECO:0000256" key="3">
    <source>
        <dbReference type="ARBA" id="ARBA00022980"/>
    </source>
</evidence>
<evidence type="ECO:0000313" key="8">
    <source>
        <dbReference type="Proteomes" id="UP000249248"/>
    </source>
</evidence>
<comment type="subunit">
    <text evidence="6">Part of the ribosomal stalk of the 50S ribosomal subunit. The N-terminus interacts with L11 and the large rRNA to form the base of the stalk. The C-terminus forms an elongated spine to which L12 dimers bind in a sequential fashion forming a multimeric L10(L12)X complex.</text>
</comment>
<evidence type="ECO:0000256" key="5">
    <source>
        <dbReference type="ARBA" id="ARBA00035202"/>
    </source>
</evidence>
<keyword evidence="4 6" id="KW-0687">Ribonucleoprotein</keyword>
<keyword evidence="6" id="KW-0699">rRNA-binding</keyword>
<dbReference type="Gene3D" id="3.30.70.1730">
    <property type="match status" value="1"/>
</dbReference>
<dbReference type="Proteomes" id="UP000249248">
    <property type="component" value="Unassembled WGS sequence"/>
</dbReference>
<dbReference type="InterPro" id="IPR043141">
    <property type="entry name" value="Ribosomal_uL10-like_sf"/>
</dbReference>
<dbReference type="AlphaFoldDB" id="A0A2W1MXP9"/>
<protein>
    <recommendedName>
        <fullName evidence="5 6">Large ribosomal subunit protein uL10</fullName>
    </recommendedName>
</protein>
<dbReference type="InterPro" id="IPR047865">
    <property type="entry name" value="Ribosomal_uL10_bac_type"/>
</dbReference>
<evidence type="ECO:0000313" key="7">
    <source>
        <dbReference type="EMBL" id="PZE16929.1"/>
    </source>
</evidence>
<dbReference type="InterPro" id="IPR022973">
    <property type="entry name" value="Ribosomal_uL10_bac"/>
</dbReference>
<evidence type="ECO:0000256" key="1">
    <source>
        <dbReference type="ARBA" id="ARBA00002633"/>
    </source>
</evidence>
<organism evidence="7 8">
    <name type="scientific">Putridiphycobacter roseus</name>
    <dbReference type="NCBI Taxonomy" id="2219161"/>
    <lineage>
        <taxon>Bacteria</taxon>
        <taxon>Pseudomonadati</taxon>
        <taxon>Bacteroidota</taxon>
        <taxon>Flavobacteriia</taxon>
        <taxon>Flavobacteriales</taxon>
        <taxon>Crocinitomicaceae</taxon>
        <taxon>Putridiphycobacter</taxon>
    </lineage>
</organism>
<dbReference type="OrthoDB" id="1523686at2"/>
<evidence type="ECO:0000256" key="2">
    <source>
        <dbReference type="ARBA" id="ARBA00008889"/>
    </source>
</evidence>
<dbReference type="GO" id="GO:1990904">
    <property type="term" value="C:ribonucleoprotein complex"/>
    <property type="evidence" value="ECO:0007669"/>
    <property type="project" value="UniProtKB-KW"/>
</dbReference>
<evidence type="ECO:0000256" key="6">
    <source>
        <dbReference type="HAMAP-Rule" id="MF_00362"/>
    </source>
</evidence>
<dbReference type="Pfam" id="PF00466">
    <property type="entry name" value="Ribosomal_L10"/>
    <property type="match status" value="1"/>
</dbReference>
<keyword evidence="8" id="KW-1185">Reference proteome</keyword>
<evidence type="ECO:0000256" key="4">
    <source>
        <dbReference type="ARBA" id="ARBA00023274"/>
    </source>
</evidence>
<dbReference type="EMBL" id="QKSB01000005">
    <property type="protein sequence ID" value="PZE16929.1"/>
    <property type="molecule type" value="Genomic_DNA"/>
</dbReference>
<keyword evidence="3 6" id="KW-0689">Ribosomal protein</keyword>
<comment type="function">
    <text evidence="1 6">Forms part of the ribosomal stalk, playing a central role in the interaction of the ribosome with GTP-bound translation factors.</text>
</comment>
<dbReference type="NCBIfam" id="NF000955">
    <property type="entry name" value="PRK00099.1-1"/>
    <property type="match status" value="1"/>
</dbReference>
<dbReference type="InterPro" id="IPR001790">
    <property type="entry name" value="Ribosomal_uL10"/>
</dbReference>
<comment type="similarity">
    <text evidence="2 6">Belongs to the universal ribosomal protein uL10 family.</text>
</comment>
<dbReference type="GO" id="GO:0070180">
    <property type="term" value="F:large ribosomal subunit rRNA binding"/>
    <property type="evidence" value="ECO:0007669"/>
    <property type="project" value="UniProtKB-UniRule"/>
</dbReference>
<sequence length="173" mass="19013">MTKDEKSKYIEDLSAKLSDSGIFYLADTAELTVEKVNDLRRKCFNNNIELKVVKNTLLQKALERIEDKDFSELYGVLAGPTSIMFAEVGNAPAKMIKDFRKKNDKPILKAAYIDESIYVGDDNLDLLASIKSKEELIGDIVGLLQSPAKNVISGLKSGGSKLAGILKTLEARG</sequence>
<name>A0A2W1MXP9_9FLAO</name>
<dbReference type="CDD" id="cd05797">
    <property type="entry name" value="Ribosomal_L10"/>
    <property type="match status" value="1"/>
</dbReference>
<accession>A0A2W1MXP9</accession>
<dbReference type="GO" id="GO:0006412">
    <property type="term" value="P:translation"/>
    <property type="evidence" value="ECO:0007669"/>
    <property type="project" value="UniProtKB-UniRule"/>
</dbReference>
<dbReference type="GO" id="GO:0005840">
    <property type="term" value="C:ribosome"/>
    <property type="evidence" value="ECO:0007669"/>
    <property type="project" value="UniProtKB-KW"/>
</dbReference>
<comment type="caution">
    <text evidence="7">The sequence shown here is derived from an EMBL/GenBank/DDBJ whole genome shotgun (WGS) entry which is preliminary data.</text>
</comment>
<reference evidence="7 8" key="1">
    <citation type="submission" date="2018-06" db="EMBL/GenBank/DDBJ databases">
        <title>The draft genome sequence of Crocinitomix sp. SM1701.</title>
        <authorList>
            <person name="Zhang X."/>
        </authorList>
    </citation>
    <scope>NUCLEOTIDE SEQUENCE [LARGE SCALE GENOMIC DNA]</scope>
    <source>
        <strain evidence="7 8">SM1701</strain>
    </source>
</reference>
<gene>
    <name evidence="6" type="primary">rplJ</name>
    <name evidence="7" type="ORF">DNU06_09225</name>
</gene>
<keyword evidence="6" id="KW-0694">RNA-binding</keyword>
<dbReference type="RefSeq" id="WP_111062975.1">
    <property type="nucleotide sequence ID" value="NZ_JBHUCU010000032.1"/>
</dbReference>
<dbReference type="PANTHER" id="PTHR11560">
    <property type="entry name" value="39S RIBOSOMAL PROTEIN L10, MITOCHONDRIAL"/>
    <property type="match status" value="1"/>
</dbReference>